<comment type="caution">
    <text evidence="2">The sequence shown here is derived from an EMBL/GenBank/DDBJ whole genome shotgun (WGS) entry which is preliminary data.</text>
</comment>
<sequence>MVKERIHIKVFDAHLHIIDQGFPLIPNQGYLPDYFSCEDYQNRVKDLEVAGGAIVSGSFQGFDQTYLREALSKLGRKFVGVAQLPHDTSDDEILRLHQIGVRAIRFNVKRGGSENISRLDYFARRVHEMVGWHTELYIDSKQLPDVATTIRTLPAVSIDHLGLSKQGFKELLSLVEKGVRVKATGFGRIDFDPSEALIEIYSVHPDALMFGTDLPSTRAKRPYHSSDIDIVIDALGKEKAEKVLYKNAMKWYMAEK</sequence>
<dbReference type="Gene3D" id="3.20.20.140">
    <property type="entry name" value="Metal-dependent hydrolases"/>
    <property type="match status" value="1"/>
</dbReference>
<accession>A0ABU0AK04</accession>
<dbReference type="RefSeq" id="WP_307476866.1">
    <property type="nucleotide sequence ID" value="NZ_JAUSUB010000016.1"/>
</dbReference>
<dbReference type="InterPro" id="IPR052358">
    <property type="entry name" value="Aro_Compnd_Degr_Hydrolases"/>
</dbReference>
<keyword evidence="3" id="KW-1185">Reference proteome</keyword>
<dbReference type="Pfam" id="PF04909">
    <property type="entry name" value="Amidohydro_2"/>
    <property type="match status" value="1"/>
</dbReference>
<reference evidence="2 3" key="1">
    <citation type="submission" date="2023-07" db="EMBL/GenBank/DDBJ databases">
        <title>Genomic Encyclopedia of Type Strains, Phase IV (KMG-IV): sequencing the most valuable type-strain genomes for metagenomic binning, comparative biology and taxonomic classification.</title>
        <authorList>
            <person name="Goeker M."/>
        </authorList>
    </citation>
    <scope>NUCLEOTIDE SEQUENCE [LARGE SCALE GENOMIC DNA]</scope>
    <source>
        <strain evidence="2 3">DSM 23494</strain>
    </source>
</reference>
<feature type="domain" description="Amidohydrolase-related" evidence="1">
    <location>
        <begin position="12"/>
        <end position="252"/>
    </location>
</feature>
<dbReference type="InterPro" id="IPR032466">
    <property type="entry name" value="Metal_Hydrolase"/>
</dbReference>
<dbReference type="GO" id="GO:0016787">
    <property type="term" value="F:hydrolase activity"/>
    <property type="evidence" value="ECO:0007669"/>
    <property type="project" value="UniProtKB-KW"/>
</dbReference>
<protein>
    <submittedName>
        <fullName evidence="2">TIM-barrel fold metal-dependent hydrolase</fullName>
    </submittedName>
</protein>
<dbReference type="PANTHER" id="PTHR35563">
    <property type="entry name" value="BARREL METAL-DEPENDENT HYDROLASE, PUTATIVE (AFU_ORTHOLOGUE AFUA_1G16240)-RELATED"/>
    <property type="match status" value="1"/>
</dbReference>
<dbReference type="InterPro" id="IPR006680">
    <property type="entry name" value="Amidohydro-rel"/>
</dbReference>
<evidence type="ECO:0000313" key="2">
    <source>
        <dbReference type="EMBL" id="MDQ0271602.1"/>
    </source>
</evidence>
<evidence type="ECO:0000313" key="3">
    <source>
        <dbReference type="Proteomes" id="UP001238088"/>
    </source>
</evidence>
<gene>
    <name evidence="2" type="ORF">J2S17_003490</name>
</gene>
<keyword evidence="2" id="KW-0378">Hydrolase</keyword>
<dbReference type="PANTHER" id="PTHR35563:SF2">
    <property type="entry name" value="BARREL METAL-DEPENDENT HYDROLASE, PUTATIVE (AFU_ORTHOLOGUE AFUA_1G16240)-RELATED"/>
    <property type="match status" value="1"/>
</dbReference>
<name>A0ABU0AK04_9BACI</name>
<dbReference type="SUPFAM" id="SSF51556">
    <property type="entry name" value="Metallo-dependent hydrolases"/>
    <property type="match status" value="1"/>
</dbReference>
<organism evidence="2 3">
    <name type="scientific">Cytobacillus purgationiresistens</name>
    <dbReference type="NCBI Taxonomy" id="863449"/>
    <lineage>
        <taxon>Bacteria</taxon>
        <taxon>Bacillati</taxon>
        <taxon>Bacillota</taxon>
        <taxon>Bacilli</taxon>
        <taxon>Bacillales</taxon>
        <taxon>Bacillaceae</taxon>
        <taxon>Cytobacillus</taxon>
    </lineage>
</organism>
<proteinExistence type="predicted"/>
<evidence type="ECO:0000259" key="1">
    <source>
        <dbReference type="Pfam" id="PF04909"/>
    </source>
</evidence>
<dbReference type="EMBL" id="JAUSUB010000016">
    <property type="protein sequence ID" value="MDQ0271602.1"/>
    <property type="molecule type" value="Genomic_DNA"/>
</dbReference>
<dbReference type="Proteomes" id="UP001238088">
    <property type="component" value="Unassembled WGS sequence"/>
</dbReference>